<evidence type="ECO:0000256" key="1">
    <source>
        <dbReference type="SAM" id="MobiDB-lite"/>
    </source>
</evidence>
<reference evidence="2" key="1">
    <citation type="submission" date="2019-08" db="EMBL/GenBank/DDBJ databases">
        <authorList>
            <person name="Kucharzyk K."/>
            <person name="Murdoch R.W."/>
            <person name="Higgins S."/>
            <person name="Loffler F."/>
        </authorList>
    </citation>
    <scope>NUCLEOTIDE SEQUENCE</scope>
</reference>
<dbReference type="EMBL" id="VSSQ01048350">
    <property type="protein sequence ID" value="MPN02405.1"/>
    <property type="molecule type" value="Genomic_DNA"/>
</dbReference>
<feature type="compositionally biased region" description="Low complexity" evidence="1">
    <location>
        <begin position="192"/>
        <end position="209"/>
    </location>
</feature>
<feature type="compositionally biased region" description="Basic and acidic residues" evidence="1">
    <location>
        <begin position="136"/>
        <end position="158"/>
    </location>
</feature>
<feature type="compositionally biased region" description="Low complexity" evidence="1">
    <location>
        <begin position="216"/>
        <end position="225"/>
    </location>
</feature>
<proteinExistence type="predicted"/>
<feature type="region of interest" description="Disordered" evidence="1">
    <location>
        <begin position="192"/>
        <end position="233"/>
    </location>
</feature>
<sequence length="233" mass="24981">MAAATAVEDQGVAEHRPIGGVEQLLKVGLDDLGFRRGRPAEAFRNPQYMGVGGDGGQPESMTSHHIGGLAPDTRQLHQVIDADRHLAVVVIGDLAAQPLQRRRLVAEEAGGPNDLFEFGPVGLSQRLRGRPAREKHRGDFVHPDIGRLGRQHRGDQQLERTREVELAARVRVGRAQQLEDFVRGGFHAASTTNSTSTAALAGSTATPTALRTWRPSSPKSSMSNSDAPLATSA</sequence>
<comment type="caution">
    <text evidence="2">The sequence shown here is derived from an EMBL/GenBank/DDBJ whole genome shotgun (WGS) entry which is preliminary data.</text>
</comment>
<organism evidence="2">
    <name type="scientific">bioreactor metagenome</name>
    <dbReference type="NCBI Taxonomy" id="1076179"/>
    <lineage>
        <taxon>unclassified sequences</taxon>
        <taxon>metagenomes</taxon>
        <taxon>ecological metagenomes</taxon>
    </lineage>
</organism>
<feature type="region of interest" description="Disordered" evidence="1">
    <location>
        <begin position="129"/>
        <end position="158"/>
    </location>
</feature>
<gene>
    <name evidence="2" type="ORF">SDC9_149621</name>
</gene>
<evidence type="ECO:0000313" key="2">
    <source>
        <dbReference type="EMBL" id="MPN02405.1"/>
    </source>
</evidence>
<dbReference type="AlphaFoldDB" id="A0A645EK44"/>
<accession>A0A645EK44</accession>
<name>A0A645EK44_9ZZZZ</name>
<protein>
    <submittedName>
        <fullName evidence="2">Uncharacterized protein</fullName>
    </submittedName>
</protein>